<evidence type="ECO:0000256" key="7">
    <source>
        <dbReference type="SAM" id="Coils"/>
    </source>
</evidence>
<feature type="signal peptide" evidence="9">
    <location>
        <begin position="1"/>
        <end position="24"/>
    </location>
</feature>
<proteinExistence type="inferred from homology"/>
<keyword evidence="9" id="KW-0732">Signal</keyword>
<dbReference type="InterPro" id="IPR008803">
    <property type="entry name" value="RHD3/Sey1"/>
</dbReference>
<dbReference type="AlphaFoldDB" id="A0AB34JET8"/>
<evidence type="ECO:0000256" key="9">
    <source>
        <dbReference type="SAM" id="SignalP"/>
    </source>
</evidence>
<feature type="coiled-coil region" evidence="7">
    <location>
        <begin position="501"/>
        <end position="528"/>
    </location>
</feature>
<dbReference type="Proteomes" id="UP001515480">
    <property type="component" value="Unassembled WGS sequence"/>
</dbReference>
<feature type="chain" id="PRO_5044261075" description="GB1/RHD3-type G domain-containing protein" evidence="9">
    <location>
        <begin position="25"/>
        <end position="756"/>
    </location>
</feature>
<evidence type="ECO:0000256" key="4">
    <source>
        <dbReference type="ARBA" id="ARBA00023134"/>
    </source>
</evidence>
<dbReference type="GO" id="GO:0003924">
    <property type="term" value="F:GTPase activity"/>
    <property type="evidence" value="ECO:0007669"/>
    <property type="project" value="TreeGrafter"/>
</dbReference>
<dbReference type="PANTHER" id="PTHR45923:SF2">
    <property type="entry name" value="PROTEIN SEY1"/>
    <property type="match status" value="1"/>
</dbReference>
<feature type="region of interest" description="Disordered" evidence="8">
    <location>
        <begin position="450"/>
        <end position="470"/>
    </location>
</feature>
<evidence type="ECO:0000256" key="5">
    <source>
        <dbReference type="ARBA" id="ARBA00023136"/>
    </source>
</evidence>
<keyword evidence="1" id="KW-0547">Nucleotide-binding</keyword>
<feature type="compositionally biased region" description="Low complexity" evidence="8">
    <location>
        <begin position="653"/>
        <end position="667"/>
    </location>
</feature>
<feature type="compositionally biased region" description="Low complexity" evidence="8">
    <location>
        <begin position="450"/>
        <end position="460"/>
    </location>
</feature>
<name>A0AB34JET8_PRYPA</name>
<accession>A0AB34JET8</accession>
<evidence type="ECO:0000259" key="10">
    <source>
        <dbReference type="PROSITE" id="PS51715"/>
    </source>
</evidence>
<dbReference type="PANTHER" id="PTHR45923">
    <property type="entry name" value="PROTEIN SEY1"/>
    <property type="match status" value="1"/>
</dbReference>
<dbReference type="Pfam" id="PF05879">
    <property type="entry name" value="RHD3_GTPase"/>
    <property type="match status" value="1"/>
</dbReference>
<keyword evidence="7" id="KW-0175">Coiled coil</keyword>
<keyword evidence="4" id="KW-0342">GTP-binding</keyword>
<evidence type="ECO:0000256" key="8">
    <source>
        <dbReference type="SAM" id="MobiDB-lite"/>
    </source>
</evidence>
<dbReference type="Gene3D" id="3.40.50.300">
    <property type="entry name" value="P-loop containing nucleotide triphosphate hydrolases"/>
    <property type="match status" value="1"/>
</dbReference>
<dbReference type="InterPro" id="IPR027417">
    <property type="entry name" value="P-loop_NTPase"/>
</dbReference>
<evidence type="ECO:0000313" key="11">
    <source>
        <dbReference type="EMBL" id="KAL1519129.1"/>
    </source>
</evidence>
<dbReference type="SUPFAM" id="SSF52540">
    <property type="entry name" value="P-loop containing nucleoside triphosphate hydrolases"/>
    <property type="match status" value="1"/>
</dbReference>
<feature type="region of interest" description="Disordered" evidence="8">
    <location>
        <begin position="647"/>
        <end position="672"/>
    </location>
</feature>
<dbReference type="PROSITE" id="PS51715">
    <property type="entry name" value="G_GB1_RHD3"/>
    <property type="match status" value="1"/>
</dbReference>
<keyword evidence="12" id="KW-1185">Reference proteome</keyword>
<keyword evidence="2" id="KW-0378">Hydrolase</keyword>
<reference evidence="11 12" key="1">
    <citation type="journal article" date="2024" name="Science">
        <title>Giant polyketide synthase enzymes in the biosynthesis of giant marine polyether toxins.</title>
        <authorList>
            <person name="Fallon T.R."/>
            <person name="Shende V.V."/>
            <person name="Wierzbicki I.H."/>
            <person name="Pendleton A.L."/>
            <person name="Watervoot N.F."/>
            <person name="Auber R.P."/>
            <person name="Gonzalez D.J."/>
            <person name="Wisecaver J.H."/>
            <person name="Moore B.S."/>
        </authorList>
    </citation>
    <scope>NUCLEOTIDE SEQUENCE [LARGE SCALE GENOMIC DNA]</scope>
    <source>
        <strain evidence="11 12">12B1</strain>
    </source>
</reference>
<comment type="similarity">
    <text evidence="6">Belongs to the TRAFAC class dynamin-like GTPase superfamily. GB1/RHD3 GTPase family.</text>
</comment>
<dbReference type="InterPro" id="IPR030386">
    <property type="entry name" value="G_GB1_RHD3_dom"/>
</dbReference>
<evidence type="ECO:0000256" key="1">
    <source>
        <dbReference type="ARBA" id="ARBA00022741"/>
    </source>
</evidence>
<dbReference type="EMBL" id="JBGBPQ010000010">
    <property type="protein sequence ID" value="KAL1519129.1"/>
    <property type="molecule type" value="Genomic_DNA"/>
</dbReference>
<dbReference type="GO" id="GO:0016320">
    <property type="term" value="P:endoplasmic reticulum membrane fusion"/>
    <property type="evidence" value="ECO:0007669"/>
    <property type="project" value="TreeGrafter"/>
</dbReference>
<protein>
    <recommendedName>
        <fullName evidence="10">GB1/RHD3-type G domain-containing protein</fullName>
    </recommendedName>
</protein>
<comment type="caution">
    <text evidence="11">The sequence shown here is derived from an EMBL/GenBank/DDBJ whole genome shotgun (WGS) entry which is preliminary data.</text>
</comment>
<dbReference type="GO" id="GO:0005783">
    <property type="term" value="C:endoplasmic reticulum"/>
    <property type="evidence" value="ECO:0007669"/>
    <property type="project" value="TreeGrafter"/>
</dbReference>
<evidence type="ECO:0000313" key="12">
    <source>
        <dbReference type="Proteomes" id="UP001515480"/>
    </source>
</evidence>
<evidence type="ECO:0000256" key="2">
    <source>
        <dbReference type="ARBA" id="ARBA00022801"/>
    </source>
</evidence>
<organism evidence="11 12">
    <name type="scientific">Prymnesium parvum</name>
    <name type="common">Toxic golden alga</name>
    <dbReference type="NCBI Taxonomy" id="97485"/>
    <lineage>
        <taxon>Eukaryota</taxon>
        <taxon>Haptista</taxon>
        <taxon>Haptophyta</taxon>
        <taxon>Prymnesiophyceae</taxon>
        <taxon>Prymnesiales</taxon>
        <taxon>Prymnesiaceae</taxon>
        <taxon>Prymnesium</taxon>
    </lineage>
</organism>
<keyword evidence="5" id="KW-0472">Membrane</keyword>
<sequence length="756" mass="82069">MFLMGWHLVALAAAAHLVAPPALSVPPVQLIDEHGSIDRTAADRHLLDSAFASTALNYSIIAIVGPQSSGKSSLLNALFGTSFTVMSAEAGRTRTTRGVWMQAGTPHAGRLLLDLQGADSLEAGEAGKRFERRVALLALALADVLCINLFEHDIGRHEGSNLALLQTVLELSLELRRAEAAEANSAAPSGRPRRTTLLFVIRDHVPEGGTPLGRLREQLGEHVAAVWREASRGEGGGEVALEELFDVQVVALPHYRLQPQLWEEQAARLAARFEGRAAEGEAVGGEGLLRQEGAPCSGVPADALTELISRVYERICANAVLHLPSQQRLVAELRCKQLAEAELRECRSRMRAVRSKLSALVTHHDSHETRRETASGVAPTPPRAFRFRVEKPLLKAVRRFDAAASRYGAEVAAGARQLLLEGEWRVLRPLATTQLRAIAHDVAETFPRLAEGAPPAASGEAGERGGGRQARRRCIKAFDDAASASAPAAPELRDVLSVRWSDQQKAHRQRLARTLDRAEAQLEGLRLRQELREAVAREARAVSALSAVHRTQALSASRANLPALASVALGLIVVYRLVLLLRRPVVPLVLLAVSYAVAPDVTLRMLNLVRRAVFERLPGQVSLLFSNHATESNDVLPVPSMASNSDVLPVPATDSKSTEASHSSASDSHTEETDQWCLHLTAAIEEMGVQDVRDVIMKVSTSRTVTILRARVLLELRVNAHEHALKPIACSTSQRHQRLAAGIILLRALPNFLIRR</sequence>
<feature type="domain" description="GB1/RHD3-type G" evidence="10">
    <location>
        <begin position="55"/>
        <end position="304"/>
    </location>
</feature>
<gene>
    <name evidence="11" type="ORF">AB1Y20_003392</name>
</gene>
<evidence type="ECO:0000256" key="3">
    <source>
        <dbReference type="ARBA" id="ARBA00022824"/>
    </source>
</evidence>
<keyword evidence="3" id="KW-0256">Endoplasmic reticulum</keyword>
<dbReference type="GO" id="GO:0005525">
    <property type="term" value="F:GTP binding"/>
    <property type="evidence" value="ECO:0007669"/>
    <property type="project" value="UniProtKB-KW"/>
</dbReference>
<evidence type="ECO:0000256" key="6">
    <source>
        <dbReference type="PROSITE-ProRule" id="PRU01052"/>
    </source>
</evidence>